<dbReference type="EMBL" id="JAOTNP010000086">
    <property type="protein sequence ID" value="MDV8947717.1"/>
    <property type="molecule type" value="Genomic_DNA"/>
</dbReference>
<dbReference type="RefSeq" id="WP_317849058.1">
    <property type="nucleotide sequence ID" value="NZ_JAOTNP010000086.1"/>
</dbReference>
<dbReference type="Proteomes" id="UP001286376">
    <property type="component" value="Unassembled WGS sequence"/>
</dbReference>
<dbReference type="AlphaFoldDB" id="A0AAW9A414"/>
<name>A0AAW9A414_LIMRT</name>
<sequence>MDDRLAIWLGGFFDEYYDKNKLDENSQYSSFEKKDLVVEAEHLKTHLVNILEYIENGGSDINKIKGHAFDGIYEKLL</sequence>
<organism evidence="1 2">
    <name type="scientific">Limosilactobacillus reuteri</name>
    <name type="common">Lactobacillus reuteri</name>
    <dbReference type="NCBI Taxonomy" id="1598"/>
    <lineage>
        <taxon>Bacteria</taxon>
        <taxon>Bacillati</taxon>
        <taxon>Bacillota</taxon>
        <taxon>Bacilli</taxon>
        <taxon>Lactobacillales</taxon>
        <taxon>Lactobacillaceae</taxon>
        <taxon>Limosilactobacillus</taxon>
    </lineage>
</organism>
<reference evidence="1 2" key="1">
    <citation type="journal article" date="2022" name="Front. Cell. Infect. Microbiol.">
        <title>The probiotic and immunomodulation effects of Limosilactobacillus reuteri RGW1 isolated from calf feces.</title>
        <authorList>
            <person name="Huang K."/>
            <person name="Shi W."/>
            <person name="Yang B."/>
            <person name="Wang J."/>
        </authorList>
    </citation>
    <scope>NUCLEOTIDE SEQUENCE [LARGE SCALE GENOMIC DNA]</scope>
    <source>
        <strain evidence="1 2">RGW1</strain>
    </source>
</reference>
<comment type="caution">
    <text evidence="1">The sequence shown here is derived from an EMBL/GenBank/DDBJ whole genome shotgun (WGS) entry which is preliminary data.</text>
</comment>
<accession>A0AAW9A414</accession>
<evidence type="ECO:0000313" key="2">
    <source>
        <dbReference type="Proteomes" id="UP001286376"/>
    </source>
</evidence>
<gene>
    <name evidence="1" type="ORF">NX099_10140</name>
</gene>
<proteinExistence type="predicted"/>
<evidence type="ECO:0000313" key="1">
    <source>
        <dbReference type="EMBL" id="MDV8947717.1"/>
    </source>
</evidence>
<protein>
    <submittedName>
        <fullName evidence="1">Uncharacterized protein</fullName>
    </submittedName>
</protein>